<evidence type="ECO:0000256" key="3">
    <source>
        <dbReference type="ARBA" id="ARBA00023080"/>
    </source>
</evidence>
<dbReference type="GO" id="GO:0036218">
    <property type="term" value="F:dTTP diphosphatase activity"/>
    <property type="evidence" value="ECO:0007669"/>
    <property type="project" value="RHEA"/>
</dbReference>
<evidence type="ECO:0000256" key="4">
    <source>
        <dbReference type="HAMAP-Rule" id="MF_00528"/>
    </source>
</evidence>
<feature type="site" description="Important for substrate specificity" evidence="4">
    <location>
        <position position="160"/>
    </location>
</feature>
<comment type="catalytic activity">
    <reaction evidence="4">
        <text>UTP + H2O = UMP + diphosphate + H(+)</text>
        <dbReference type="Rhea" id="RHEA:29395"/>
        <dbReference type="ChEBI" id="CHEBI:15377"/>
        <dbReference type="ChEBI" id="CHEBI:15378"/>
        <dbReference type="ChEBI" id="CHEBI:33019"/>
        <dbReference type="ChEBI" id="CHEBI:46398"/>
        <dbReference type="ChEBI" id="CHEBI:57865"/>
        <dbReference type="EC" id="3.6.1.9"/>
    </reaction>
</comment>
<comment type="subcellular location">
    <subcellularLocation>
        <location evidence="4">Cytoplasm</location>
    </subcellularLocation>
</comment>
<dbReference type="PANTHER" id="PTHR43213">
    <property type="entry name" value="BIFUNCTIONAL DTTP/UTP PYROPHOSPHATASE/METHYLTRANSFERASE PROTEIN-RELATED"/>
    <property type="match status" value="1"/>
</dbReference>
<dbReference type="GO" id="GO:0005737">
    <property type="term" value="C:cytoplasm"/>
    <property type="evidence" value="ECO:0007669"/>
    <property type="project" value="UniProtKB-SubCell"/>
</dbReference>
<dbReference type="NCBIfam" id="TIGR00172">
    <property type="entry name" value="maf"/>
    <property type="match status" value="1"/>
</dbReference>
<reference evidence="6" key="1">
    <citation type="submission" date="2016-10" db="EMBL/GenBank/DDBJ databases">
        <authorList>
            <person name="Varghese N."/>
            <person name="Submissions S."/>
        </authorList>
    </citation>
    <scope>NUCLEOTIDE SEQUENCE [LARGE SCALE GENOMIC DNA]</scope>
    <source>
        <strain evidence="6">DSM 24450</strain>
    </source>
</reference>
<keyword evidence="2 4" id="KW-0378">Hydrolase</keyword>
<comment type="function">
    <text evidence="4">Nucleoside triphosphate pyrophosphatase that hydrolyzes dTTP and UTP. May have a dual role in cell division arrest and in preventing the incorporation of modified nucleotides into cellular nucleic acids.</text>
</comment>
<dbReference type="EMBL" id="FOZP01000001">
    <property type="protein sequence ID" value="SFS33288.1"/>
    <property type="molecule type" value="Genomic_DNA"/>
</dbReference>
<dbReference type="PANTHER" id="PTHR43213:SF5">
    <property type="entry name" value="BIFUNCTIONAL DTTP_UTP PYROPHOSPHATASE_METHYLTRANSFERASE PROTEIN-RELATED"/>
    <property type="match status" value="1"/>
</dbReference>
<comment type="similarity">
    <text evidence="4">Belongs to the Maf family. YhdE subfamily.</text>
</comment>
<keyword evidence="4" id="KW-0963">Cytoplasm</keyword>
<comment type="caution">
    <text evidence="4">Lacks conserved residue(s) required for the propagation of feature annotation.</text>
</comment>
<feature type="site" description="Important for substrate specificity" evidence="4">
    <location>
        <position position="19"/>
    </location>
</feature>
<sequence length="193" mass="21883">MLVEKFKNNTIILASASPRRQELFKELQIPFTIEVKSINEVYPTNLKGEEITNYLATLKAKAFETSIAENNIVITSDTIVWLNNKALEKPKNSNEAIEMLQKISGKSHKVITSVCIKTIAKQVVFSDTTVVNFKQLSTEEINFYVENYHPFDKAGAYGIQEWIGFIGVTSIEGSYYNVMGLPVHKLYQELKIL</sequence>
<dbReference type="InterPro" id="IPR029001">
    <property type="entry name" value="ITPase-like_fam"/>
</dbReference>
<protein>
    <recommendedName>
        <fullName evidence="4">dTTP/UTP pyrophosphatase</fullName>
        <shortName evidence="4">dTTPase/UTPase</shortName>
        <ecNumber evidence="4">3.6.1.9</ecNumber>
    </recommendedName>
    <alternativeName>
        <fullName evidence="4">Nucleoside triphosphate pyrophosphatase</fullName>
    </alternativeName>
    <alternativeName>
        <fullName evidence="4">Nucleotide pyrophosphatase</fullName>
        <shortName evidence="4">Nucleotide PPase</shortName>
    </alternativeName>
</protein>
<dbReference type="SUPFAM" id="SSF52972">
    <property type="entry name" value="ITPase-like"/>
    <property type="match status" value="1"/>
</dbReference>
<dbReference type="Proteomes" id="UP000199312">
    <property type="component" value="Unassembled WGS sequence"/>
</dbReference>
<organism evidence="5 6">
    <name type="scientific">Lutibacter maritimus</name>
    <dbReference type="NCBI Taxonomy" id="593133"/>
    <lineage>
        <taxon>Bacteria</taxon>
        <taxon>Pseudomonadati</taxon>
        <taxon>Bacteroidota</taxon>
        <taxon>Flavobacteriia</taxon>
        <taxon>Flavobacteriales</taxon>
        <taxon>Flavobacteriaceae</taxon>
        <taxon>Lutibacter</taxon>
    </lineage>
</organism>
<accession>A0A1I6NZN3</accession>
<evidence type="ECO:0000256" key="1">
    <source>
        <dbReference type="ARBA" id="ARBA00001968"/>
    </source>
</evidence>
<dbReference type="CDD" id="cd00555">
    <property type="entry name" value="Maf"/>
    <property type="match status" value="1"/>
</dbReference>
<evidence type="ECO:0000313" key="5">
    <source>
        <dbReference type="EMBL" id="SFS33288.1"/>
    </source>
</evidence>
<dbReference type="HAMAP" id="MF_00528">
    <property type="entry name" value="Maf"/>
    <property type="match status" value="1"/>
</dbReference>
<keyword evidence="6" id="KW-1185">Reference proteome</keyword>
<feature type="site" description="Important for substrate specificity" evidence="4">
    <location>
        <position position="78"/>
    </location>
</feature>
<dbReference type="Gene3D" id="3.90.950.10">
    <property type="match status" value="1"/>
</dbReference>
<dbReference type="GO" id="GO:0009117">
    <property type="term" value="P:nucleotide metabolic process"/>
    <property type="evidence" value="ECO:0007669"/>
    <property type="project" value="UniProtKB-KW"/>
</dbReference>
<dbReference type="InterPro" id="IPR003697">
    <property type="entry name" value="Maf-like"/>
</dbReference>
<evidence type="ECO:0000313" key="6">
    <source>
        <dbReference type="Proteomes" id="UP000199312"/>
    </source>
</evidence>
<proteinExistence type="inferred from homology"/>
<dbReference type="AlphaFoldDB" id="A0A1I6NZN3"/>
<dbReference type="GO" id="GO:0036221">
    <property type="term" value="F:UTP diphosphatase activity"/>
    <property type="evidence" value="ECO:0007669"/>
    <property type="project" value="RHEA"/>
</dbReference>
<dbReference type="STRING" id="593133.SAMN04488006_0743"/>
<dbReference type="OrthoDB" id="9807767at2"/>
<dbReference type="RefSeq" id="WP_090222767.1">
    <property type="nucleotide sequence ID" value="NZ_FOZP01000001.1"/>
</dbReference>
<comment type="catalytic activity">
    <reaction evidence="4">
        <text>dTTP + H2O = dTMP + diphosphate + H(+)</text>
        <dbReference type="Rhea" id="RHEA:28534"/>
        <dbReference type="ChEBI" id="CHEBI:15377"/>
        <dbReference type="ChEBI" id="CHEBI:15378"/>
        <dbReference type="ChEBI" id="CHEBI:33019"/>
        <dbReference type="ChEBI" id="CHEBI:37568"/>
        <dbReference type="ChEBI" id="CHEBI:63528"/>
        <dbReference type="EC" id="3.6.1.9"/>
    </reaction>
</comment>
<evidence type="ECO:0000256" key="2">
    <source>
        <dbReference type="ARBA" id="ARBA00022801"/>
    </source>
</evidence>
<name>A0A1I6NZN3_9FLAO</name>
<dbReference type="Pfam" id="PF02545">
    <property type="entry name" value="Maf"/>
    <property type="match status" value="1"/>
</dbReference>
<gene>
    <name evidence="5" type="ORF">SAMN04488006_0743</name>
</gene>
<feature type="active site" description="Proton acceptor" evidence="4">
    <location>
        <position position="77"/>
    </location>
</feature>
<comment type="cofactor">
    <cofactor evidence="1 4">
        <name>a divalent metal cation</name>
        <dbReference type="ChEBI" id="CHEBI:60240"/>
    </cofactor>
</comment>
<dbReference type="EC" id="3.6.1.9" evidence="4"/>
<dbReference type="PIRSF" id="PIRSF006305">
    <property type="entry name" value="Maf"/>
    <property type="match status" value="1"/>
</dbReference>
<keyword evidence="3 4" id="KW-0546">Nucleotide metabolism</keyword>